<dbReference type="NCBIfam" id="TIGR01783">
    <property type="entry name" value="TonB-siderophor"/>
    <property type="match status" value="1"/>
</dbReference>
<keyword evidence="12 19" id="KW-0675">Receptor</keyword>
<evidence type="ECO:0000256" key="16">
    <source>
        <dbReference type="SAM" id="SignalP"/>
    </source>
</evidence>
<protein>
    <submittedName>
        <fullName evidence="19">TonB-dependent siderophore receptor</fullName>
    </submittedName>
</protein>
<evidence type="ECO:0000256" key="5">
    <source>
        <dbReference type="ARBA" id="ARBA00022496"/>
    </source>
</evidence>
<keyword evidence="5" id="KW-0410">Iron transport</keyword>
<evidence type="ECO:0000256" key="12">
    <source>
        <dbReference type="ARBA" id="ARBA00023170"/>
    </source>
</evidence>
<evidence type="ECO:0000256" key="13">
    <source>
        <dbReference type="ARBA" id="ARBA00023237"/>
    </source>
</evidence>
<comment type="similarity">
    <text evidence="2 14 15">Belongs to the TonB-dependent receptor family.</text>
</comment>
<evidence type="ECO:0000256" key="4">
    <source>
        <dbReference type="ARBA" id="ARBA00022452"/>
    </source>
</evidence>
<evidence type="ECO:0000256" key="15">
    <source>
        <dbReference type="RuleBase" id="RU003357"/>
    </source>
</evidence>
<dbReference type="InterPro" id="IPR036942">
    <property type="entry name" value="Beta-barrel_TonB_sf"/>
</dbReference>
<dbReference type="PANTHER" id="PTHR32552:SF68">
    <property type="entry name" value="FERRICHROME OUTER MEMBRANE TRANSPORTER_PHAGE RECEPTOR"/>
    <property type="match status" value="1"/>
</dbReference>
<evidence type="ECO:0000256" key="1">
    <source>
        <dbReference type="ARBA" id="ARBA00004571"/>
    </source>
</evidence>
<dbReference type="Proteomes" id="UP000470213">
    <property type="component" value="Unassembled WGS sequence"/>
</dbReference>
<keyword evidence="10 15" id="KW-0798">TonB box</keyword>
<dbReference type="PANTHER" id="PTHR32552">
    <property type="entry name" value="FERRICHROME IRON RECEPTOR-RELATED"/>
    <property type="match status" value="1"/>
</dbReference>
<evidence type="ECO:0000259" key="17">
    <source>
        <dbReference type="Pfam" id="PF00593"/>
    </source>
</evidence>
<evidence type="ECO:0000256" key="2">
    <source>
        <dbReference type="ARBA" id="ARBA00009810"/>
    </source>
</evidence>
<evidence type="ECO:0000313" key="19">
    <source>
        <dbReference type="EMBL" id="NDV90808.1"/>
    </source>
</evidence>
<dbReference type="AlphaFoldDB" id="A0A7X5LK65"/>
<dbReference type="Gene3D" id="2.40.170.20">
    <property type="entry name" value="TonB-dependent receptor, beta-barrel domain"/>
    <property type="match status" value="1"/>
</dbReference>
<feature type="domain" description="TonB-dependent receptor plug" evidence="18">
    <location>
        <begin position="60"/>
        <end position="154"/>
    </location>
</feature>
<evidence type="ECO:0000256" key="11">
    <source>
        <dbReference type="ARBA" id="ARBA00023136"/>
    </source>
</evidence>
<dbReference type="RefSeq" id="WP_163084397.1">
    <property type="nucleotide sequence ID" value="NZ_JAAAWN010000006.1"/>
</dbReference>
<dbReference type="GO" id="GO:0015891">
    <property type="term" value="P:siderophore transport"/>
    <property type="evidence" value="ECO:0007669"/>
    <property type="project" value="InterPro"/>
</dbReference>
<keyword evidence="20" id="KW-1185">Reference proteome</keyword>
<dbReference type="Gene3D" id="2.170.130.10">
    <property type="entry name" value="TonB-dependent receptor, plug domain"/>
    <property type="match status" value="1"/>
</dbReference>
<sequence length="704" mass="77979">MKFVTTTLSAAVLFTLYGGNAYANQPDETLEESVERITVRGAFFGQQVATAVKTPTLLVNVPQSVSVVSAEQISEQALFSIADVMQYTPGVSIGLGEDHRDQITIRGQNTTADFFVDGLRDDVQYFRPLYNLERVEILRGANALLFGRGGGGGVVNRVTKVADLTNDFTRMGAGIDTFAATSVSVDTNRVIDGNNAFRFNGVFDTIDNHRDFKDGERYALNPTYTWAVNDDTTVMASYEYVNDDRVVDRGVPSLNGQPLQDAEDTYFGDPDFNNTTLEAHIARLRVDHSISQHWNLNGTVQFADYDKLYQNLYPVNFDDQAGTVTLDGYQDATARENALVQLNLIGQVTMGGVEHTLLTGIEYGNQDTTNARRDAFFADSQDDQVTFSFSDPLVIPSMTLTDAVRDRASDVSFTSVFFQDEIKLNEHWIVVAGARYDNFDIDVVDTIEVNNGADDGNNGLLASSDAQVSPRAGLIYKPSESMSFYASYSQSFLPRSGDQFLTLSLSAQALDAEEFENKEVGVKWNLSDNLSFTAAAFEVERENGTAQDPNNPEASILTGTKTTGFELQLVGALSEKWRINAGYSNLDGEEMGRVVDGELANRDLAQLPEHMLTIWNQYQINDTWRVALGLVYQSQQYASLSNDVSLPNFTRIDTAVYYNYSENLKLQLNIENLFDEGYFPSAHNDNNIATGAPINARFSLQYQF</sequence>
<evidence type="ECO:0000256" key="6">
    <source>
        <dbReference type="ARBA" id="ARBA00022692"/>
    </source>
</evidence>
<evidence type="ECO:0000256" key="10">
    <source>
        <dbReference type="ARBA" id="ARBA00023077"/>
    </source>
</evidence>
<dbReference type="GO" id="GO:0038023">
    <property type="term" value="F:signaling receptor activity"/>
    <property type="evidence" value="ECO:0007669"/>
    <property type="project" value="InterPro"/>
</dbReference>
<dbReference type="EMBL" id="JAAAWN010000006">
    <property type="protein sequence ID" value="NDV90808.1"/>
    <property type="molecule type" value="Genomic_DNA"/>
</dbReference>
<organism evidence="19 20">
    <name type="scientific">Alteromonas profundi</name>
    <dbReference type="NCBI Taxonomy" id="2696062"/>
    <lineage>
        <taxon>Bacteria</taxon>
        <taxon>Pseudomonadati</taxon>
        <taxon>Pseudomonadota</taxon>
        <taxon>Gammaproteobacteria</taxon>
        <taxon>Alteromonadales</taxon>
        <taxon>Alteromonadaceae</taxon>
        <taxon>Alteromonas/Salinimonas group</taxon>
        <taxon>Alteromonas</taxon>
    </lineage>
</organism>
<evidence type="ECO:0000313" key="20">
    <source>
        <dbReference type="Proteomes" id="UP000470213"/>
    </source>
</evidence>
<evidence type="ECO:0000256" key="7">
    <source>
        <dbReference type="ARBA" id="ARBA00022729"/>
    </source>
</evidence>
<accession>A0A7X5LK65</accession>
<dbReference type="InterPro" id="IPR000531">
    <property type="entry name" value="Beta-barrel_TonB"/>
</dbReference>
<comment type="caution">
    <text evidence="19">The sequence shown here is derived from an EMBL/GenBank/DDBJ whole genome shotgun (WGS) entry which is preliminary data.</text>
</comment>
<gene>
    <name evidence="19" type="ORF">GTH32_06290</name>
</gene>
<dbReference type="PROSITE" id="PS52016">
    <property type="entry name" value="TONB_DEPENDENT_REC_3"/>
    <property type="match status" value="1"/>
</dbReference>
<dbReference type="CDD" id="cd01347">
    <property type="entry name" value="ligand_gated_channel"/>
    <property type="match status" value="1"/>
</dbReference>
<dbReference type="SUPFAM" id="SSF56935">
    <property type="entry name" value="Porins"/>
    <property type="match status" value="1"/>
</dbReference>
<keyword evidence="13 14" id="KW-0998">Cell outer membrane</keyword>
<evidence type="ECO:0000256" key="3">
    <source>
        <dbReference type="ARBA" id="ARBA00022448"/>
    </source>
</evidence>
<keyword evidence="11 14" id="KW-0472">Membrane</keyword>
<evidence type="ECO:0000256" key="8">
    <source>
        <dbReference type="ARBA" id="ARBA00023004"/>
    </source>
</evidence>
<keyword evidence="4 14" id="KW-1134">Transmembrane beta strand</keyword>
<keyword evidence="7 16" id="KW-0732">Signal</keyword>
<reference evidence="19 20" key="1">
    <citation type="submission" date="2020-01" db="EMBL/GenBank/DDBJ databases">
        <authorList>
            <person name="Chen J."/>
            <person name="Zhu S."/>
            <person name="Yang J."/>
        </authorList>
    </citation>
    <scope>NUCLEOTIDE SEQUENCE [LARGE SCALE GENOMIC DNA]</scope>
    <source>
        <strain evidence="19 20">345S023</strain>
    </source>
</reference>
<dbReference type="InterPro" id="IPR039426">
    <property type="entry name" value="TonB-dep_rcpt-like"/>
</dbReference>
<feature type="signal peptide" evidence="16">
    <location>
        <begin position="1"/>
        <end position="23"/>
    </location>
</feature>
<dbReference type="Pfam" id="PF07715">
    <property type="entry name" value="Plug"/>
    <property type="match status" value="1"/>
</dbReference>
<dbReference type="InterPro" id="IPR012910">
    <property type="entry name" value="Plug_dom"/>
</dbReference>
<name>A0A7X5LK65_9ALTE</name>
<proteinExistence type="inferred from homology"/>
<evidence type="ECO:0000259" key="18">
    <source>
        <dbReference type="Pfam" id="PF07715"/>
    </source>
</evidence>
<feature type="chain" id="PRO_5031014383" evidence="16">
    <location>
        <begin position="24"/>
        <end position="704"/>
    </location>
</feature>
<dbReference type="GO" id="GO:0009279">
    <property type="term" value="C:cell outer membrane"/>
    <property type="evidence" value="ECO:0007669"/>
    <property type="project" value="UniProtKB-SubCell"/>
</dbReference>
<evidence type="ECO:0000256" key="9">
    <source>
        <dbReference type="ARBA" id="ARBA00023065"/>
    </source>
</evidence>
<dbReference type="GO" id="GO:0015344">
    <property type="term" value="F:siderophore uptake transmembrane transporter activity"/>
    <property type="evidence" value="ECO:0007669"/>
    <property type="project" value="TreeGrafter"/>
</dbReference>
<dbReference type="InterPro" id="IPR010105">
    <property type="entry name" value="TonB_sidphr_rcpt"/>
</dbReference>
<keyword evidence="9" id="KW-0406">Ion transport</keyword>
<feature type="domain" description="TonB-dependent receptor-like beta-barrel" evidence="17">
    <location>
        <begin position="226"/>
        <end position="673"/>
    </location>
</feature>
<keyword evidence="8" id="KW-0408">Iron</keyword>
<dbReference type="InterPro" id="IPR037066">
    <property type="entry name" value="Plug_dom_sf"/>
</dbReference>
<keyword evidence="6 14" id="KW-0812">Transmembrane</keyword>
<dbReference type="Pfam" id="PF00593">
    <property type="entry name" value="TonB_dep_Rec_b-barrel"/>
    <property type="match status" value="1"/>
</dbReference>
<evidence type="ECO:0000256" key="14">
    <source>
        <dbReference type="PROSITE-ProRule" id="PRU01360"/>
    </source>
</evidence>
<keyword evidence="3 14" id="KW-0813">Transport</keyword>
<comment type="subcellular location">
    <subcellularLocation>
        <location evidence="1 14">Cell outer membrane</location>
        <topology evidence="1 14">Multi-pass membrane protein</topology>
    </subcellularLocation>
</comment>